<dbReference type="AlphaFoldDB" id="A0A1C4GSJ6"/>
<dbReference type="InterPro" id="IPR029058">
    <property type="entry name" value="AB_hydrolase_fold"/>
</dbReference>
<reference evidence="4 5" key="1">
    <citation type="submission" date="2016-08" db="EMBL/GenBank/DDBJ databases">
        <authorList>
            <person name="Seilhamer J.J."/>
        </authorList>
    </citation>
    <scope>NUCLEOTIDE SEQUENCE [LARGE SCALE GENOMIC DNA]</scope>
    <source>
        <strain evidence="4 5">ANC 4874</strain>
    </source>
</reference>
<dbReference type="RefSeq" id="WP_092717131.1">
    <property type="nucleotide sequence ID" value="NZ_FMBK01000001.1"/>
</dbReference>
<dbReference type="PRINTS" id="PR00111">
    <property type="entry name" value="ABHYDROLASE"/>
</dbReference>
<keyword evidence="6" id="KW-1185">Reference proteome</keyword>
<dbReference type="PANTHER" id="PTHR43798">
    <property type="entry name" value="MONOACYLGLYCEROL LIPASE"/>
    <property type="match status" value="1"/>
</dbReference>
<evidence type="ECO:0000256" key="1">
    <source>
        <dbReference type="SAM" id="SignalP"/>
    </source>
</evidence>
<name>A0A1C4GSJ6_9GAMM</name>
<evidence type="ECO:0000259" key="2">
    <source>
        <dbReference type="Pfam" id="PF00561"/>
    </source>
</evidence>
<evidence type="ECO:0000313" key="6">
    <source>
        <dbReference type="Proteomes" id="UP001632339"/>
    </source>
</evidence>
<dbReference type="Proteomes" id="UP001632339">
    <property type="component" value="Unassembled WGS sequence"/>
</dbReference>
<reference evidence="3 6" key="2">
    <citation type="submission" date="2024-12" db="EMBL/GenBank/DDBJ databases">
        <title>C001-4G Acinetobacter sp. assembled genome.</title>
        <authorList>
            <person name="D'Arcy K."/>
            <person name="Kingdon A.D.H."/>
            <person name="Breen A."/>
            <person name="Mckeown C."/>
            <person name="Allman E."/>
            <person name="Sharma P."/>
            <person name="Mcleman A."/>
            <person name="Roberts A.P."/>
        </authorList>
    </citation>
    <scope>NUCLEOTIDE SEQUENCE [LARGE SCALE GENOMIC DNA]</scope>
    <source>
        <strain evidence="3 6">C1-4G</strain>
    </source>
</reference>
<dbReference type="Gene3D" id="3.40.50.1820">
    <property type="entry name" value="alpha/beta hydrolase"/>
    <property type="match status" value="1"/>
</dbReference>
<dbReference type="EMBL" id="JBJXCW010000002">
    <property type="protein sequence ID" value="MFN0296527.1"/>
    <property type="molecule type" value="Genomic_DNA"/>
</dbReference>
<evidence type="ECO:0000313" key="4">
    <source>
        <dbReference type="EMBL" id="SCC70751.1"/>
    </source>
</evidence>
<dbReference type="InterPro" id="IPR050266">
    <property type="entry name" value="AB_hydrolase_sf"/>
</dbReference>
<dbReference type="EMBL" id="FMBK01000001">
    <property type="protein sequence ID" value="SCC70751.1"/>
    <property type="molecule type" value="Genomic_DNA"/>
</dbReference>
<evidence type="ECO:0000313" key="5">
    <source>
        <dbReference type="Proteomes" id="UP000243661"/>
    </source>
</evidence>
<feature type="signal peptide" evidence="1">
    <location>
        <begin position="1"/>
        <end position="21"/>
    </location>
</feature>
<dbReference type="InterPro" id="IPR000073">
    <property type="entry name" value="AB_hydrolase_1"/>
</dbReference>
<dbReference type="SUPFAM" id="SSF53474">
    <property type="entry name" value="alpha/beta-Hydrolases"/>
    <property type="match status" value="1"/>
</dbReference>
<feature type="chain" id="PRO_5008692650" evidence="1">
    <location>
        <begin position="22"/>
        <end position="325"/>
    </location>
</feature>
<dbReference type="GO" id="GO:0016020">
    <property type="term" value="C:membrane"/>
    <property type="evidence" value="ECO:0007669"/>
    <property type="project" value="TreeGrafter"/>
</dbReference>
<gene>
    <name evidence="3" type="ORF">ACKVE0_03120</name>
    <name evidence="4" type="ORF">GA0116959_10185</name>
</gene>
<evidence type="ECO:0000313" key="3">
    <source>
        <dbReference type="EMBL" id="MFN0296527.1"/>
    </source>
</evidence>
<dbReference type="OrthoDB" id="2086224at2"/>
<protein>
    <submittedName>
        <fullName evidence="3">Alpha/beta fold hydrolase</fullName>
    </submittedName>
    <submittedName>
        <fullName evidence="4">Triacylglycerol lipase</fullName>
    </submittedName>
</protein>
<dbReference type="Pfam" id="PF00561">
    <property type="entry name" value="Abhydrolase_1"/>
    <property type="match status" value="1"/>
</dbReference>
<proteinExistence type="predicted"/>
<organism evidence="4 5">
    <name type="scientific">Acinetobacter albensis</name>
    <dbReference type="NCBI Taxonomy" id="1673609"/>
    <lineage>
        <taxon>Bacteria</taxon>
        <taxon>Pseudomonadati</taxon>
        <taxon>Pseudomonadota</taxon>
        <taxon>Gammaproteobacteria</taxon>
        <taxon>Moraxellales</taxon>
        <taxon>Moraxellaceae</taxon>
        <taxon>Acinetobacter</taxon>
    </lineage>
</organism>
<sequence length="325" mass="36241">MKRTFSTLCLSAMLLWTGVTAVSLSVLPRTSFAAPALNFQNILQQERTWAGLHTKKLKVQDITWTYSEGGSSAKPTLLLIHGLSGTRDNWNRMARYLTPYYHVVIPDLPVHGETSVPENFDLSIPNLTEKIRRFVEAGQFDHQLHIAGHSMGGAIAMLYTAQYPINTHSLLLIDSAGVFKSANTPYLKDPALLKDLVISKTGDFDKLIHLATASAPFIPNEIKVEQEKMMISQSKNTQKMVDQLVLMSKTYTPDSFALAARSIDVPTLIIWGKQDKIINVEVAQELKSLFKNAQPPILLEGVGHMPILEAEQLTVQPYLEFLKTK</sequence>
<dbReference type="GO" id="GO:0016787">
    <property type="term" value="F:hydrolase activity"/>
    <property type="evidence" value="ECO:0007669"/>
    <property type="project" value="UniProtKB-KW"/>
</dbReference>
<keyword evidence="1" id="KW-0732">Signal</keyword>
<dbReference type="PANTHER" id="PTHR43798:SF33">
    <property type="entry name" value="HYDROLASE, PUTATIVE (AFU_ORTHOLOGUE AFUA_2G14860)-RELATED"/>
    <property type="match status" value="1"/>
</dbReference>
<feature type="domain" description="AB hydrolase-1" evidence="2">
    <location>
        <begin position="75"/>
        <end position="310"/>
    </location>
</feature>
<keyword evidence="3" id="KW-0378">Hydrolase</keyword>
<accession>A0A1C4GSJ6</accession>
<dbReference type="Proteomes" id="UP000243661">
    <property type="component" value="Unassembled WGS sequence"/>
</dbReference>